<keyword evidence="4" id="KW-0645">Protease</keyword>
<evidence type="ECO:0000256" key="6">
    <source>
        <dbReference type="ARBA" id="ARBA00022801"/>
    </source>
</evidence>
<feature type="compositionally biased region" description="Low complexity" evidence="12">
    <location>
        <begin position="409"/>
        <end position="443"/>
    </location>
</feature>
<dbReference type="GO" id="GO:0004190">
    <property type="term" value="F:aspartic-type endopeptidase activity"/>
    <property type="evidence" value="ECO:0007669"/>
    <property type="project" value="UniProtKB-KW"/>
</dbReference>
<dbReference type="SUPFAM" id="SSF50630">
    <property type="entry name" value="Acid proteases"/>
    <property type="match status" value="1"/>
</dbReference>
<evidence type="ECO:0000256" key="5">
    <source>
        <dbReference type="ARBA" id="ARBA00022750"/>
    </source>
</evidence>
<name>A0A9W4XUY8_9PLEO</name>
<feature type="active site" evidence="10">
    <location>
        <position position="300"/>
    </location>
</feature>
<dbReference type="PANTHER" id="PTHR47966">
    <property type="entry name" value="BETA-SITE APP-CLEAVING ENZYME, ISOFORM A-RELATED"/>
    <property type="match status" value="1"/>
</dbReference>
<dbReference type="InterPro" id="IPR021109">
    <property type="entry name" value="Peptidase_aspartic_dom_sf"/>
</dbReference>
<gene>
    <name evidence="14" type="ORF">PDIGIT_LOCUS11777</name>
</gene>
<keyword evidence="6" id="KW-0378">Hydrolase</keyword>
<keyword evidence="7" id="KW-0472">Membrane</keyword>
<evidence type="ECO:0000256" key="4">
    <source>
        <dbReference type="ARBA" id="ARBA00022670"/>
    </source>
</evidence>
<feature type="active site" evidence="10">
    <location>
        <position position="114"/>
    </location>
</feature>
<dbReference type="Proteomes" id="UP001152607">
    <property type="component" value="Unassembled WGS sequence"/>
</dbReference>
<dbReference type="PANTHER" id="PTHR47966:SF75">
    <property type="entry name" value="ENDOPEPTIDASE (CTSD), PUTATIVE (AFU_ORTHOLOGUE AFUA_4G07040)-RELATED"/>
    <property type="match status" value="1"/>
</dbReference>
<feature type="compositionally biased region" description="Polar residues" evidence="12">
    <location>
        <begin position="444"/>
        <end position="461"/>
    </location>
</feature>
<dbReference type="CDD" id="cd05471">
    <property type="entry name" value="pepsin_like"/>
    <property type="match status" value="1"/>
</dbReference>
<keyword evidence="8" id="KW-0325">Glycoprotein</keyword>
<keyword evidence="3" id="KW-1003">Cell membrane</keyword>
<evidence type="ECO:0000313" key="15">
    <source>
        <dbReference type="Proteomes" id="UP001152607"/>
    </source>
</evidence>
<evidence type="ECO:0000313" key="14">
    <source>
        <dbReference type="EMBL" id="CAI6338646.1"/>
    </source>
</evidence>
<keyword evidence="11" id="KW-1015">Disulfide bond</keyword>
<dbReference type="Pfam" id="PF00026">
    <property type="entry name" value="Asp"/>
    <property type="match status" value="1"/>
</dbReference>
<feature type="region of interest" description="Disordered" evidence="12">
    <location>
        <begin position="407"/>
        <end position="464"/>
    </location>
</feature>
<sequence>MHIPLQKLAIGCALTSTAAAFYPYHRHHGESSAATRRVPSEAAVSATSGEPRRSITLPLRRTSLVTRQNQFDVSRSKEPKLKNSEAVHQDKNDNTYMVAVNIGTSKEEYLLLLDSASSNVWVMSEDCTSAACGKHTTFGKSDSSSLKTETTQFSITYGTGTVSGTTASDTLHFGSLSATHTFGLANNASSEFEGFPMDGILGLGRGSQSEGTIVSPQVIEIFADAKLISAKIFGLHLGRYKDGKNDGELNFGELNKDRYDGDLNWLDVVSNDRGFWEVAISDAGVGDKVLGVKNKIGIIDTGTSFVFMPEQDAIAVHKLIDSSRQSDENFIVPCSTKIPVTIKFGSQTYNVSAADWVGEQLPDSDECFSRVVGRQTFGPDQWLIGDTFLKNVYTAFDMDKSKVGFGLKSASSSSSESSTSTGGSNSTSNPNGNENGNGNAPPSTSGSATNGNNDKAEPTQNSLAAPAVSPSASALAALSVAVGVLAFAF</sequence>
<dbReference type="PROSITE" id="PS51767">
    <property type="entry name" value="PEPTIDASE_A1"/>
    <property type="match status" value="1"/>
</dbReference>
<comment type="subcellular location">
    <subcellularLocation>
        <location evidence="1">Cell membrane</location>
    </subcellularLocation>
</comment>
<comment type="similarity">
    <text evidence="2">Belongs to the peptidase A1 family.</text>
</comment>
<protein>
    <recommendedName>
        <fullName evidence="13">Peptidase A1 domain-containing protein</fullName>
    </recommendedName>
</protein>
<dbReference type="EMBL" id="CAOQHR010000008">
    <property type="protein sequence ID" value="CAI6338646.1"/>
    <property type="molecule type" value="Genomic_DNA"/>
</dbReference>
<proteinExistence type="inferred from homology"/>
<feature type="domain" description="Peptidase A1" evidence="13">
    <location>
        <begin position="96"/>
        <end position="406"/>
    </location>
</feature>
<evidence type="ECO:0000256" key="11">
    <source>
        <dbReference type="PIRSR" id="PIRSR601461-2"/>
    </source>
</evidence>
<dbReference type="InterPro" id="IPR034164">
    <property type="entry name" value="Pepsin-like_dom"/>
</dbReference>
<evidence type="ECO:0000256" key="7">
    <source>
        <dbReference type="ARBA" id="ARBA00023136"/>
    </source>
</evidence>
<evidence type="ECO:0000256" key="9">
    <source>
        <dbReference type="ARBA" id="ARBA00023288"/>
    </source>
</evidence>
<evidence type="ECO:0000256" key="2">
    <source>
        <dbReference type="ARBA" id="ARBA00007447"/>
    </source>
</evidence>
<dbReference type="InterPro" id="IPR033121">
    <property type="entry name" value="PEPTIDASE_A1"/>
</dbReference>
<reference evidence="14" key="1">
    <citation type="submission" date="2023-01" db="EMBL/GenBank/DDBJ databases">
        <authorList>
            <person name="Van Ghelder C."/>
            <person name="Rancurel C."/>
        </authorList>
    </citation>
    <scope>NUCLEOTIDE SEQUENCE</scope>
    <source>
        <strain evidence="14">CNCM I-4278</strain>
    </source>
</reference>
<keyword evidence="9" id="KW-0449">Lipoprotein</keyword>
<dbReference type="PRINTS" id="PR00792">
    <property type="entry name" value="PEPSIN"/>
</dbReference>
<dbReference type="AlphaFoldDB" id="A0A9W4XUY8"/>
<evidence type="ECO:0000256" key="3">
    <source>
        <dbReference type="ARBA" id="ARBA00022475"/>
    </source>
</evidence>
<accession>A0A9W4XUY8</accession>
<dbReference type="GO" id="GO:0005886">
    <property type="term" value="C:plasma membrane"/>
    <property type="evidence" value="ECO:0007669"/>
    <property type="project" value="UniProtKB-SubCell"/>
</dbReference>
<evidence type="ECO:0000256" key="8">
    <source>
        <dbReference type="ARBA" id="ARBA00023180"/>
    </source>
</evidence>
<dbReference type="OrthoDB" id="660550at2759"/>
<dbReference type="InterPro" id="IPR001461">
    <property type="entry name" value="Aspartic_peptidase_A1"/>
</dbReference>
<organism evidence="14 15">
    <name type="scientific">Periconia digitata</name>
    <dbReference type="NCBI Taxonomy" id="1303443"/>
    <lineage>
        <taxon>Eukaryota</taxon>
        <taxon>Fungi</taxon>
        <taxon>Dikarya</taxon>
        <taxon>Ascomycota</taxon>
        <taxon>Pezizomycotina</taxon>
        <taxon>Dothideomycetes</taxon>
        <taxon>Pleosporomycetidae</taxon>
        <taxon>Pleosporales</taxon>
        <taxon>Massarineae</taxon>
        <taxon>Periconiaceae</taxon>
        <taxon>Periconia</taxon>
    </lineage>
</organism>
<dbReference type="GO" id="GO:0006508">
    <property type="term" value="P:proteolysis"/>
    <property type="evidence" value="ECO:0007669"/>
    <property type="project" value="UniProtKB-KW"/>
</dbReference>
<dbReference type="Gene3D" id="2.40.70.10">
    <property type="entry name" value="Acid Proteases"/>
    <property type="match status" value="2"/>
</dbReference>
<evidence type="ECO:0000256" key="1">
    <source>
        <dbReference type="ARBA" id="ARBA00004236"/>
    </source>
</evidence>
<evidence type="ECO:0000256" key="10">
    <source>
        <dbReference type="PIRSR" id="PIRSR601461-1"/>
    </source>
</evidence>
<keyword evidence="15" id="KW-1185">Reference proteome</keyword>
<evidence type="ECO:0000256" key="12">
    <source>
        <dbReference type="SAM" id="MobiDB-lite"/>
    </source>
</evidence>
<feature type="disulfide bond" evidence="11">
    <location>
        <begin position="127"/>
        <end position="132"/>
    </location>
</feature>
<feature type="region of interest" description="Disordered" evidence="12">
    <location>
        <begin position="29"/>
        <end position="53"/>
    </location>
</feature>
<keyword evidence="5" id="KW-0064">Aspartyl protease</keyword>
<dbReference type="FunFam" id="2.40.70.10:FF:000060">
    <property type="entry name" value="Aspartic-type endopeptidase ctsD"/>
    <property type="match status" value="1"/>
</dbReference>
<comment type="caution">
    <text evidence="14">The sequence shown here is derived from an EMBL/GenBank/DDBJ whole genome shotgun (WGS) entry which is preliminary data.</text>
</comment>
<evidence type="ECO:0000259" key="13">
    <source>
        <dbReference type="PROSITE" id="PS51767"/>
    </source>
</evidence>